<dbReference type="SUPFAM" id="SSF46548">
    <property type="entry name" value="alpha-helical ferredoxin"/>
    <property type="match status" value="1"/>
</dbReference>
<dbReference type="PROSITE" id="PS51387">
    <property type="entry name" value="FAD_PCMH"/>
    <property type="match status" value="1"/>
</dbReference>
<dbReference type="InterPro" id="IPR016164">
    <property type="entry name" value="FAD-linked_Oxase-like_C"/>
</dbReference>
<dbReference type="RefSeq" id="WP_344224919.1">
    <property type="nucleotide sequence ID" value="NZ_BAAAQA010000020.1"/>
</dbReference>
<reference evidence="10 11" key="1">
    <citation type="journal article" date="2019" name="Int. J. Syst. Evol. Microbiol.">
        <title>The Global Catalogue of Microorganisms (GCM) 10K type strain sequencing project: providing services to taxonomists for standard genome sequencing and annotation.</title>
        <authorList>
            <consortium name="The Broad Institute Genomics Platform"/>
            <consortium name="The Broad Institute Genome Sequencing Center for Infectious Disease"/>
            <person name="Wu L."/>
            <person name="Ma J."/>
        </authorList>
    </citation>
    <scope>NUCLEOTIDE SEQUENCE [LARGE SCALE GENOMIC DNA]</scope>
    <source>
        <strain evidence="10 11">JCM 15914</strain>
    </source>
</reference>
<keyword evidence="3" id="KW-0479">Metal-binding</keyword>
<feature type="domain" description="4Fe-4S ferredoxin-type" evidence="8">
    <location>
        <begin position="575"/>
        <end position="605"/>
    </location>
</feature>
<comment type="caution">
    <text evidence="10">The sequence shown here is derived from an EMBL/GenBank/DDBJ whole genome shotgun (WGS) entry which is preliminary data.</text>
</comment>
<dbReference type="InterPro" id="IPR009051">
    <property type="entry name" value="Helical_ferredxn"/>
</dbReference>
<keyword evidence="11" id="KW-1185">Reference proteome</keyword>
<dbReference type="PANTHER" id="PTHR11748">
    <property type="entry name" value="D-LACTATE DEHYDROGENASE"/>
    <property type="match status" value="1"/>
</dbReference>
<name>A0ABN2XZB1_9MICC</name>
<dbReference type="InterPro" id="IPR004113">
    <property type="entry name" value="FAD-bd_oxidored_4_C"/>
</dbReference>
<dbReference type="SUPFAM" id="SSF56176">
    <property type="entry name" value="FAD-binding/transporter-associated domain-like"/>
    <property type="match status" value="1"/>
</dbReference>
<dbReference type="EMBL" id="BAAAQA010000020">
    <property type="protein sequence ID" value="GAA2119487.1"/>
    <property type="molecule type" value="Genomic_DNA"/>
</dbReference>
<gene>
    <name evidence="10" type="ORF">GCM10009824_20440</name>
</gene>
<accession>A0ABN2XZB1</accession>
<dbReference type="PROSITE" id="PS00198">
    <property type="entry name" value="4FE4S_FER_1"/>
    <property type="match status" value="1"/>
</dbReference>
<dbReference type="InterPro" id="IPR006094">
    <property type="entry name" value="Oxid_FAD_bind_N"/>
</dbReference>
<keyword evidence="4" id="KW-0274">FAD</keyword>
<protein>
    <submittedName>
        <fullName evidence="10">FAD-binding and (Fe-S)-binding domain-containing protein</fullName>
    </submittedName>
</protein>
<evidence type="ECO:0000256" key="4">
    <source>
        <dbReference type="ARBA" id="ARBA00022827"/>
    </source>
</evidence>
<dbReference type="SUPFAM" id="SSF55103">
    <property type="entry name" value="FAD-linked oxidases, C-terminal domain"/>
    <property type="match status" value="1"/>
</dbReference>
<dbReference type="InterPro" id="IPR017896">
    <property type="entry name" value="4Fe4S_Fe-S-bd"/>
</dbReference>
<keyword evidence="5" id="KW-0560">Oxidoreductase</keyword>
<comment type="cofactor">
    <cofactor evidence="1">
        <name>FAD</name>
        <dbReference type="ChEBI" id="CHEBI:57692"/>
    </cofactor>
</comment>
<keyword evidence="6" id="KW-0408">Iron</keyword>
<evidence type="ECO:0000256" key="3">
    <source>
        <dbReference type="ARBA" id="ARBA00022723"/>
    </source>
</evidence>
<keyword evidence="2" id="KW-0285">Flavoprotein</keyword>
<dbReference type="Pfam" id="PF13183">
    <property type="entry name" value="Fer4_8"/>
    <property type="match status" value="1"/>
</dbReference>
<dbReference type="InterPro" id="IPR004017">
    <property type="entry name" value="Cys_rich_dom"/>
</dbReference>
<evidence type="ECO:0000259" key="8">
    <source>
        <dbReference type="PROSITE" id="PS51379"/>
    </source>
</evidence>
<dbReference type="PROSITE" id="PS51379">
    <property type="entry name" value="4FE4S_FER_2"/>
    <property type="match status" value="1"/>
</dbReference>
<feature type="domain" description="FAD-binding PCMH-type" evidence="9">
    <location>
        <begin position="21"/>
        <end position="238"/>
    </location>
</feature>
<dbReference type="InterPro" id="IPR036318">
    <property type="entry name" value="FAD-bd_PCMH-like_sf"/>
</dbReference>
<evidence type="ECO:0000313" key="10">
    <source>
        <dbReference type="EMBL" id="GAA2119487.1"/>
    </source>
</evidence>
<evidence type="ECO:0000259" key="9">
    <source>
        <dbReference type="PROSITE" id="PS51387"/>
    </source>
</evidence>
<evidence type="ECO:0000256" key="5">
    <source>
        <dbReference type="ARBA" id="ARBA00023002"/>
    </source>
</evidence>
<dbReference type="Pfam" id="PF02754">
    <property type="entry name" value="CCG"/>
    <property type="match status" value="1"/>
</dbReference>
<dbReference type="InterPro" id="IPR016166">
    <property type="entry name" value="FAD-bd_PCMH"/>
</dbReference>
<sequence length="963" mass="104123">MTALRDDLTTRAAYVSDASIYRRLPQAVAEPRSVDEIRELLATAQEKSWPVISRGGGTSVAGNAIGDGLIIDTSRYFNRILEIDPDQGTATIEPGVICDQLRDAASEFGLTYGPDPSTHSRCTVGGMVANNACGSHSVAWGTSASNLAAVTVMLADGREVTLEAGGTSDAALDSQLKQLRDRHLAMLRTELGQFPRQVSGYGLHYLLGENGFDVAKAFSGTEGTCGIITQLKVKLVAKPKFTALAVLGFKDAIEAATAAPKFRVPGVTTIEGMGSDLLTALRTRQGQENAGGELPEGGGWLYCEVGADTQEEAFEAAQKLPALVKETVVDSVVVSDPTEARALWRIREAGAGIVTRLPDGGEAWPGWEDSAVPPEHLGAYLKDLYELLDEMNLRGIPFGHFGEGCVHIRISFDFNTDEGVALYREFIERAAKLVHRYGGSVSGEHGDGRARSELLTTIYSDEARQAFAEFKRIFDPENFFNPGVVVDPEPIDQGIRPGPGARTFELTPVHAFSSDNGSFGQAINRCVGVGACRSDSGAMCPSFVATGDEVHSTRGRMRSLAEMLRGEHITDGWKSKETYEALDLCLSCKACATECPVNVDMATYKAEFLHHHFRQGLTSFIGKDRRPMAHLTMGWMPWLMKLVTKVPGSLRAVNFMERFRPVEELTKKLGGIEPQRRMIRFNNTPLTSWYKARTKGDDAARDLARGGNRASSAAGEKPSVVLWPDTFTNFSADAPGKAAIEVLEAMGYRVLMPMGNVCCGLTWHSTGQLDMTRKTLLQTLDVMEPLIEAGYPIIGLEPSCTVMLQHDITELLPNDPRAHNVQALTVTLGEFSAKHAEEGGHWPFGTLETQAGQGQALCQVHCHEQSMGDYSPELKVLEKLGVNSTVVGGGCCGLAGNWGFEPGHYEVSQTLGERELFPSIRAAEPGTIVLADGFSCRTQVAQGTGAEGVHLAQVMRAAIRPEK</sequence>
<dbReference type="Proteomes" id="UP001500166">
    <property type="component" value="Unassembled WGS sequence"/>
</dbReference>
<keyword evidence="7" id="KW-0411">Iron-sulfur</keyword>
<evidence type="ECO:0000313" key="11">
    <source>
        <dbReference type="Proteomes" id="UP001500166"/>
    </source>
</evidence>
<evidence type="ECO:0000256" key="2">
    <source>
        <dbReference type="ARBA" id="ARBA00022630"/>
    </source>
</evidence>
<evidence type="ECO:0000256" key="6">
    <source>
        <dbReference type="ARBA" id="ARBA00023004"/>
    </source>
</evidence>
<organism evidence="10 11">
    <name type="scientific">Kocuria atrinae</name>
    <dbReference type="NCBI Taxonomy" id="592377"/>
    <lineage>
        <taxon>Bacteria</taxon>
        <taxon>Bacillati</taxon>
        <taxon>Actinomycetota</taxon>
        <taxon>Actinomycetes</taxon>
        <taxon>Micrococcales</taxon>
        <taxon>Micrococcaceae</taxon>
        <taxon>Kocuria</taxon>
    </lineage>
</organism>
<dbReference type="PANTHER" id="PTHR11748:SF119">
    <property type="entry name" value="D-2-HYDROXYGLUTARATE DEHYDROGENASE"/>
    <property type="match status" value="1"/>
</dbReference>
<dbReference type="Gene3D" id="1.10.1060.10">
    <property type="entry name" value="Alpha-helical ferredoxin"/>
    <property type="match status" value="1"/>
</dbReference>
<proteinExistence type="predicted"/>
<dbReference type="InterPro" id="IPR016169">
    <property type="entry name" value="FAD-bd_PCMH_sub2"/>
</dbReference>
<dbReference type="Gene3D" id="3.30.70.2740">
    <property type="match status" value="1"/>
</dbReference>
<dbReference type="Pfam" id="PF01565">
    <property type="entry name" value="FAD_binding_4"/>
    <property type="match status" value="1"/>
</dbReference>
<dbReference type="Pfam" id="PF02913">
    <property type="entry name" value="FAD-oxidase_C"/>
    <property type="match status" value="1"/>
</dbReference>
<dbReference type="InterPro" id="IPR017900">
    <property type="entry name" value="4Fe4S_Fe_S_CS"/>
</dbReference>
<evidence type="ECO:0000256" key="1">
    <source>
        <dbReference type="ARBA" id="ARBA00001974"/>
    </source>
</evidence>
<evidence type="ECO:0000256" key="7">
    <source>
        <dbReference type="ARBA" id="ARBA00023014"/>
    </source>
</evidence>
<dbReference type="Gene3D" id="3.30.465.10">
    <property type="match status" value="1"/>
</dbReference>